<dbReference type="Proteomes" id="UP000594001">
    <property type="component" value="Chromosome"/>
</dbReference>
<dbReference type="AlphaFoldDB" id="A0A7L9RUX9"/>
<organism evidence="2 3">
    <name type="scientific">Candidatus Bodocaedibacter vickermanii</name>
    <dbReference type="NCBI Taxonomy" id="2741701"/>
    <lineage>
        <taxon>Bacteria</taxon>
        <taxon>Pseudomonadati</taxon>
        <taxon>Pseudomonadota</taxon>
        <taxon>Alphaproteobacteria</taxon>
        <taxon>Holosporales</taxon>
        <taxon>Candidatus Paracaedibacteraceae</taxon>
        <taxon>Candidatus Bodocaedibacter</taxon>
    </lineage>
</organism>
<evidence type="ECO:0008006" key="4">
    <source>
        <dbReference type="Google" id="ProtNLM"/>
    </source>
</evidence>
<evidence type="ECO:0000313" key="2">
    <source>
        <dbReference type="EMBL" id="QOL20417.1"/>
    </source>
</evidence>
<dbReference type="RefSeq" id="WP_350331964.1">
    <property type="nucleotide sequence ID" value="NZ_CP054719.1"/>
</dbReference>
<reference evidence="2 3" key="1">
    <citation type="submission" date="2020-06" db="EMBL/GenBank/DDBJ databases">
        <title>The endosymbiont of the kinetoplastid Bodo saltans is a Paracaedibacter-like alpha-proteobacterium possessing a putative toxin-antitoxin system.</title>
        <authorList>
            <person name="Midha S."/>
            <person name="Rigden D.J."/>
            <person name="Siozios S."/>
            <person name="Hurst G.D.D."/>
            <person name="Jackson A.P."/>
        </authorList>
    </citation>
    <scope>NUCLEOTIDE SEQUENCE [LARGE SCALE GENOMIC DNA]</scope>
    <source>
        <strain evidence="2">Lake Konstanz</strain>
    </source>
</reference>
<gene>
    <name evidence="2" type="ORF">CPBP_01211</name>
</gene>
<name>A0A7L9RUX9_9PROT</name>
<protein>
    <recommendedName>
        <fullName evidence="4">Tetratricopeptide repeat-containing protein</fullName>
    </recommendedName>
</protein>
<sequence length="194" mass="20719">MAHTFKSLLITSVLTLPSIFAANELDVVAAAGAHSAGVAAVPVAALPGTTPEGLRKEGNELFKSGQRDRAAELFEKSANLSDATPIDIRQAAFGMRGLGSDFHDRTAALYEKSANHPSATQLDRKMAVVALIHLGVDFYARAVVVCEQIANHPDAEPQDRQLAIDEIRTIANQYVEGSSERARYHALADAISAK</sequence>
<evidence type="ECO:0000256" key="1">
    <source>
        <dbReference type="SAM" id="SignalP"/>
    </source>
</evidence>
<feature type="chain" id="PRO_5032449664" description="Tetratricopeptide repeat-containing protein" evidence="1">
    <location>
        <begin position="22"/>
        <end position="194"/>
    </location>
</feature>
<feature type="signal peptide" evidence="1">
    <location>
        <begin position="1"/>
        <end position="21"/>
    </location>
</feature>
<accession>A0A7L9RUX9</accession>
<proteinExistence type="predicted"/>
<dbReference type="KEGG" id="pbal:CPBP_01211"/>
<keyword evidence="3" id="KW-1185">Reference proteome</keyword>
<keyword evidence="1" id="KW-0732">Signal</keyword>
<dbReference type="EMBL" id="CP054719">
    <property type="protein sequence ID" value="QOL20417.1"/>
    <property type="molecule type" value="Genomic_DNA"/>
</dbReference>
<evidence type="ECO:0000313" key="3">
    <source>
        <dbReference type="Proteomes" id="UP000594001"/>
    </source>
</evidence>